<name>A0AAD4L7P3_9AGAM</name>
<evidence type="ECO:0000313" key="1">
    <source>
        <dbReference type="EMBL" id="KAH8976502.1"/>
    </source>
</evidence>
<proteinExistence type="predicted"/>
<organism evidence="1 2">
    <name type="scientific">Lactarius akahatsu</name>
    <dbReference type="NCBI Taxonomy" id="416441"/>
    <lineage>
        <taxon>Eukaryota</taxon>
        <taxon>Fungi</taxon>
        <taxon>Dikarya</taxon>
        <taxon>Basidiomycota</taxon>
        <taxon>Agaricomycotina</taxon>
        <taxon>Agaricomycetes</taxon>
        <taxon>Russulales</taxon>
        <taxon>Russulaceae</taxon>
        <taxon>Lactarius</taxon>
    </lineage>
</organism>
<comment type="caution">
    <text evidence="1">The sequence shown here is derived from an EMBL/GenBank/DDBJ whole genome shotgun (WGS) entry which is preliminary data.</text>
</comment>
<protein>
    <submittedName>
        <fullName evidence="1">Uncharacterized protein</fullName>
    </submittedName>
</protein>
<dbReference type="AlphaFoldDB" id="A0AAD4L7P3"/>
<dbReference type="EMBL" id="JAKELL010000616">
    <property type="protein sequence ID" value="KAH8976502.1"/>
    <property type="molecule type" value="Genomic_DNA"/>
</dbReference>
<reference evidence="1" key="1">
    <citation type="submission" date="2022-01" db="EMBL/GenBank/DDBJ databases">
        <title>Comparative genomics reveals a dynamic genome evolution in the ectomycorrhizal milk-cap (Lactarius) mushrooms.</title>
        <authorList>
            <consortium name="DOE Joint Genome Institute"/>
            <person name="Lebreton A."/>
            <person name="Tang N."/>
            <person name="Kuo A."/>
            <person name="LaButti K."/>
            <person name="Drula E."/>
            <person name="Barry K."/>
            <person name="Clum A."/>
            <person name="Lipzen A."/>
            <person name="Mousain D."/>
            <person name="Ng V."/>
            <person name="Wang R."/>
            <person name="Wang X."/>
            <person name="Dai Y."/>
            <person name="Henrissat B."/>
            <person name="Grigoriev I.V."/>
            <person name="Guerin-Laguette A."/>
            <person name="Yu F."/>
            <person name="Martin F.M."/>
        </authorList>
    </citation>
    <scope>NUCLEOTIDE SEQUENCE</scope>
    <source>
        <strain evidence="1">QP</strain>
    </source>
</reference>
<dbReference type="Proteomes" id="UP001201163">
    <property type="component" value="Unassembled WGS sequence"/>
</dbReference>
<keyword evidence="2" id="KW-1185">Reference proteome</keyword>
<sequence>MNLPESVLLYIFPNGLDLSRQATSLGDGGEKSEEEEMVLTLIPIVFFSFVLQFFHSADAFYGLYLPRLTAPYRHITDFRLCSYQNPLLSKQAIIVLREELEYFFMPPGGKASTDVNGIANESMLDLKRDYGKYLLKKRGASLLHCTATQCQQGEQHCGAASNRHVVHEVSTTQQRRARSKSLLTITR</sequence>
<evidence type="ECO:0000313" key="2">
    <source>
        <dbReference type="Proteomes" id="UP001201163"/>
    </source>
</evidence>
<accession>A0AAD4L7P3</accession>
<gene>
    <name evidence="1" type="ORF">EDB92DRAFT_1349927</name>
</gene>